<dbReference type="RefSeq" id="WP_379977549.1">
    <property type="nucleotide sequence ID" value="NZ_JBHSFV010000002.1"/>
</dbReference>
<protein>
    <submittedName>
        <fullName evidence="5">Restriction endonuclease subunit S</fullName>
        <ecNumber evidence="5">3.1.21.-</ecNumber>
    </submittedName>
</protein>
<dbReference type="InterPro" id="IPR044946">
    <property type="entry name" value="Restrct_endonuc_typeI_TRD_sf"/>
</dbReference>
<dbReference type="InterPro" id="IPR000055">
    <property type="entry name" value="Restrct_endonuc_typeI_TRD"/>
</dbReference>
<evidence type="ECO:0000313" key="6">
    <source>
        <dbReference type="Proteomes" id="UP001596043"/>
    </source>
</evidence>
<proteinExistence type="inferred from homology"/>
<evidence type="ECO:0000256" key="2">
    <source>
        <dbReference type="ARBA" id="ARBA00022747"/>
    </source>
</evidence>
<dbReference type="Gene3D" id="3.90.220.20">
    <property type="entry name" value="DNA methylase specificity domains"/>
    <property type="match status" value="2"/>
</dbReference>
<comment type="caution">
    <text evidence="5">The sequence shown here is derived from an EMBL/GenBank/DDBJ whole genome shotgun (WGS) entry which is preliminary data.</text>
</comment>
<dbReference type="GO" id="GO:0016787">
    <property type="term" value="F:hydrolase activity"/>
    <property type="evidence" value="ECO:0007669"/>
    <property type="project" value="UniProtKB-KW"/>
</dbReference>
<comment type="similarity">
    <text evidence="1">Belongs to the type-I restriction system S methylase family.</text>
</comment>
<evidence type="ECO:0000256" key="3">
    <source>
        <dbReference type="ARBA" id="ARBA00023125"/>
    </source>
</evidence>
<organism evidence="5 6">
    <name type="scientific">Dokdonia ponticola</name>
    <dbReference type="NCBI Taxonomy" id="2041041"/>
    <lineage>
        <taxon>Bacteria</taxon>
        <taxon>Pseudomonadati</taxon>
        <taxon>Bacteroidota</taxon>
        <taxon>Flavobacteriia</taxon>
        <taxon>Flavobacteriales</taxon>
        <taxon>Flavobacteriaceae</taxon>
        <taxon>Dokdonia</taxon>
    </lineage>
</organism>
<feature type="domain" description="Type I restriction modification DNA specificity" evidence="4">
    <location>
        <begin position="209"/>
        <end position="380"/>
    </location>
</feature>
<evidence type="ECO:0000313" key="5">
    <source>
        <dbReference type="EMBL" id="MFC4633349.1"/>
    </source>
</evidence>
<keyword evidence="2" id="KW-0680">Restriction system</keyword>
<keyword evidence="6" id="KW-1185">Reference proteome</keyword>
<dbReference type="Pfam" id="PF01420">
    <property type="entry name" value="Methylase_S"/>
    <property type="match status" value="2"/>
</dbReference>
<dbReference type="SUPFAM" id="SSF116734">
    <property type="entry name" value="DNA methylase specificity domain"/>
    <property type="match status" value="2"/>
</dbReference>
<dbReference type="PANTHER" id="PTHR30408">
    <property type="entry name" value="TYPE-1 RESTRICTION ENZYME ECOKI SPECIFICITY PROTEIN"/>
    <property type="match status" value="1"/>
</dbReference>
<evidence type="ECO:0000256" key="1">
    <source>
        <dbReference type="ARBA" id="ARBA00010923"/>
    </source>
</evidence>
<dbReference type="GO" id="GO:0004519">
    <property type="term" value="F:endonuclease activity"/>
    <property type="evidence" value="ECO:0007669"/>
    <property type="project" value="UniProtKB-KW"/>
</dbReference>
<dbReference type="PANTHER" id="PTHR30408:SF12">
    <property type="entry name" value="TYPE I RESTRICTION ENZYME MJAVIII SPECIFICITY SUBUNIT"/>
    <property type="match status" value="1"/>
</dbReference>
<reference evidence="6" key="1">
    <citation type="journal article" date="2019" name="Int. J. Syst. Evol. Microbiol.">
        <title>The Global Catalogue of Microorganisms (GCM) 10K type strain sequencing project: providing services to taxonomists for standard genome sequencing and annotation.</title>
        <authorList>
            <consortium name="The Broad Institute Genomics Platform"/>
            <consortium name="The Broad Institute Genome Sequencing Center for Infectious Disease"/>
            <person name="Wu L."/>
            <person name="Ma J."/>
        </authorList>
    </citation>
    <scope>NUCLEOTIDE SEQUENCE [LARGE SCALE GENOMIC DNA]</scope>
    <source>
        <strain evidence="6">YJ-61-S</strain>
    </source>
</reference>
<dbReference type="EC" id="3.1.21.-" evidence="5"/>
<name>A0ABV9HVP4_9FLAO</name>
<feature type="domain" description="Type I restriction modification DNA specificity" evidence="4">
    <location>
        <begin position="56"/>
        <end position="181"/>
    </location>
</feature>
<keyword evidence="5" id="KW-0255">Endonuclease</keyword>
<keyword evidence="5" id="KW-0540">Nuclease</keyword>
<evidence type="ECO:0000259" key="4">
    <source>
        <dbReference type="Pfam" id="PF01420"/>
    </source>
</evidence>
<keyword evidence="3" id="KW-0238">DNA-binding</keyword>
<sequence length="395" mass="45319">MEEVLDKKIEIDKSNWLPVKFGDVVFEPKESTKDPIGDNIEHIVGLEHITSEDIHLCNSNSIEESTTFTKKFEVDDVLFGRRRAYLKKAAQAKFSGICSGDITVFRSKDNLLPELLPFIVNNDKFFDYAIKHSAGGLSPRVKFKDLANYEFLLPPKDQQTKLAELLWAMDEVVEKENEVLENLNISKKAFEKKYLIKYRNGIEKKLSTDYKVYRLSEIAEITGGSTPSRNVQEYWNGDIPWLTPTDVTKHNKISLSRTREYITESGLRDISNRLYPIGSILYCSRATIGYAIINDVPMATNQGFSNFICNEKVNNYFLYFLLKHLTNELTRLAGGSTFLEISKSSIRRFKVVIPSQNIMMKITEKLLDYEKNRVELESKTSSSKALQKSLINQVF</sequence>
<dbReference type="CDD" id="cd16961">
    <property type="entry name" value="RMtype1_S_TRD-CR_like"/>
    <property type="match status" value="1"/>
</dbReference>
<dbReference type="CDD" id="cd17273">
    <property type="entry name" value="RMtype1_S_EcoJA69PI-TRD1-CR1_like"/>
    <property type="match status" value="1"/>
</dbReference>
<accession>A0ABV9HVP4</accession>
<dbReference type="Proteomes" id="UP001596043">
    <property type="component" value="Unassembled WGS sequence"/>
</dbReference>
<gene>
    <name evidence="5" type="ORF">ACFO3O_05490</name>
</gene>
<dbReference type="EMBL" id="JBHSFV010000002">
    <property type="protein sequence ID" value="MFC4633349.1"/>
    <property type="molecule type" value="Genomic_DNA"/>
</dbReference>
<keyword evidence="5" id="KW-0378">Hydrolase</keyword>
<dbReference type="InterPro" id="IPR052021">
    <property type="entry name" value="Type-I_RS_S_subunit"/>
</dbReference>